<dbReference type="PANTHER" id="PTHR35526:SF3">
    <property type="entry name" value="ANTI-SIGMA-F FACTOR RSBW"/>
    <property type="match status" value="1"/>
</dbReference>
<organism evidence="3 4">
    <name type="scientific">Streptomyces yunnanensis</name>
    <dbReference type="NCBI Taxonomy" id="156453"/>
    <lineage>
        <taxon>Bacteria</taxon>
        <taxon>Bacillati</taxon>
        <taxon>Actinomycetota</taxon>
        <taxon>Actinomycetes</taxon>
        <taxon>Kitasatosporales</taxon>
        <taxon>Streptomycetaceae</taxon>
        <taxon>Streptomyces</taxon>
    </lineage>
</organism>
<dbReference type="GO" id="GO:0004674">
    <property type="term" value="F:protein serine/threonine kinase activity"/>
    <property type="evidence" value="ECO:0007669"/>
    <property type="project" value="UniProtKB-KW"/>
</dbReference>
<keyword evidence="1" id="KW-0723">Serine/threonine-protein kinase</keyword>
<dbReference type="SUPFAM" id="SSF55874">
    <property type="entry name" value="ATPase domain of HSP90 chaperone/DNA topoisomerase II/histidine kinase"/>
    <property type="match status" value="1"/>
</dbReference>
<dbReference type="EMBL" id="FRBK01000001">
    <property type="protein sequence ID" value="SHK76969.1"/>
    <property type="molecule type" value="Genomic_DNA"/>
</dbReference>
<dbReference type="Proteomes" id="UP000184388">
    <property type="component" value="Unassembled WGS sequence"/>
</dbReference>
<dbReference type="AlphaFoldDB" id="A0A9X8MIV7"/>
<dbReference type="CDD" id="cd16936">
    <property type="entry name" value="HATPase_RsbW-like"/>
    <property type="match status" value="1"/>
</dbReference>
<gene>
    <name evidence="3" type="ORF">SAMN05216268_101258</name>
</gene>
<reference evidence="4" key="1">
    <citation type="submission" date="2016-11" db="EMBL/GenBank/DDBJ databases">
        <authorList>
            <person name="Jaros S."/>
            <person name="Januszkiewicz K."/>
            <person name="Wedrychowicz H."/>
        </authorList>
    </citation>
    <scope>NUCLEOTIDE SEQUENCE [LARGE SCALE GENOMIC DNA]</scope>
    <source>
        <strain evidence="4">CGMCC 4.3555</strain>
    </source>
</reference>
<feature type="domain" description="Histidine kinase/HSP90-like ATPase" evidence="2">
    <location>
        <begin position="12"/>
        <end position="119"/>
    </location>
</feature>
<evidence type="ECO:0000256" key="1">
    <source>
        <dbReference type="ARBA" id="ARBA00022527"/>
    </source>
</evidence>
<evidence type="ECO:0000313" key="3">
    <source>
        <dbReference type="EMBL" id="SHK76969.1"/>
    </source>
</evidence>
<keyword evidence="3" id="KW-0808">Transferase</keyword>
<name>A0A9X8MIV7_9ACTN</name>
<protein>
    <submittedName>
        <fullName evidence="3">Histidine kinase-like ATPase domain-containing protein</fullName>
    </submittedName>
</protein>
<comment type="caution">
    <text evidence="3">The sequence shown here is derived from an EMBL/GenBank/DDBJ whole genome shotgun (WGS) entry which is preliminary data.</text>
</comment>
<dbReference type="InterPro" id="IPR050267">
    <property type="entry name" value="Anti-sigma-factor_SerPK"/>
</dbReference>
<dbReference type="PANTHER" id="PTHR35526">
    <property type="entry name" value="ANTI-SIGMA-F FACTOR RSBW-RELATED"/>
    <property type="match status" value="1"/>
</dbReference>
<keyword evidence="3" id="KW-0418">Kinase</keyword>
<dbReference type="Gene3D" id="3.30.565.10">
    <property type="entry name" value="Histidine kinase-like ATPase, C-terminal domain"/>
    <property type="match status" value="1"/>
</dbReference>
<dbReference type="Pfam" id="PF13581">
    <property type="entry name" value="HATPase_c_2"/>
    <property type="match status" value="1"/>
</dbReference>
<evidence type="ECO:0000259" key="2">
    <source>
        <dbReference type="Pfam" id="PF13581"/>
    </source>
</evidence>
<evidence type="ECO:0000313" key="4">
    <source>
        <dbReference type="Proteomes" id="UP000184388"/>
    </source>
</evidence>
<dbReference type="InterPro" id="IPR003594">
    <property type="entry name" value="HATPase_dom"/>
</dbReference>
<accession>A0A9X8MIV7</accession>
<dbReference type="InterPro" id="IPR036890">
    <property type="entry name" value="HATPase_C_sf"/>
</dbReference>
<proteinExistence type="predicted"/>
<sequence>MVSRWVRHPCCVALARAELRKVLDGWGLAVVADDALLVLSELLTNAVRHAQVSRGREIETRYSREPQGIRIEVHDAADNWPQPRAPDAYGGRGLTIVAALAACWGTEVRDGGIGKAVWAVITVPGGGDA</sequence>